<evidence type="ECO:0000313" key="2">
    <source>
        <dbReference type="EMBL" id="SHI98905.1"/>
    </source>
</evidence>
<dbReference type="OrthoDB" id="9789346at2"/>
<name>A0A1M6FML1_9CLOT</name>
<dbReference type="GO" id="GO:0005886">
    <property type="term" value="C:plasma membrane"/>
    <property type="evidence" value="ECO:0007669"/>
    <property type="project" value="TreeGrafter"/>
</dbReference>
<feature type="transmembrane region" description="Helical" evidence="1">
    <location>
        <begin position="91"/>
        <end position="114"/>
    </location>
</feature>
<feature type="transmembrane region" description="Helical" evidence="1">
    <location>
        <begin position="34"/>
        <end position="53"/>
    </location>
</feature>
<keyword evidence="1" id="KW-1133">Transmembrane helix</keyword>
<dbReference type="PANTHER" id="PTHR34821:SF3">
    <property type="entry name" value="MEMBRANE PROTEIN"/>
    <property type="match status" value="1"/>
</dbReference>
<protein>
    <submittedName>
        <fullName evidence="2">Transporter family-2 protein</fullName>
    </submittedName>
</protein>
<organism evidence="2 3">
    <name type="scientific">Clostridium amylolyticum</name>
    <dbReference type="NCBI Taxonomy" id="1121298"/>
    <lineage>
        <taxon>Bacteria</taxon>
        <taxon>Bacillati</taxon>
        <taxon>Bacillota</taxon>
        <taxon>Clostridia</taxon>
        <taxon>Eubacteriales</taxon>
        <taxon>Clostridiaceae</taxon>
        <taxon>Clostridium</taxon>
    </lineage>
</organism>
<dbReference type="PANTHER" id="PTHR34821">
    <property type="entry name" value="INNER MEMBRANE PROTEIN YDCZ"/>
    <property type="match status" value="1"/>
</dbReference>
<dbReference type="STRING" id="1121298.SAMN05444401_2003"/>
<dbReference type="InterPro" id="IPR006750">
    <property type="entry name" value="YdcZ"/>
</dbReference>
<accession>A0A1M6FML1</accession>
<evidence type="ECO:0000313" key="3">
    <source>
        <dbReference type="Proteomes" id="UP000184080"/>
    </source>
</evidence>
<dbReference type="AlphaFoldDB" id="A0A1M6FML1"/>
<keyword evidence="1" id="KW-0812">Transmembrane</keyword>
<keyword evidence="1" id="KW-0472">Membrane</keyword>
<dbReference type="EMBL" id="FQZO01000002">
    <property type="protein sequence ID" value="SHI98905.1"/>
    <property type="molecule type" value="Genomic_DNA"/>
</dbReference>
<reference evidence="2 3" key="1">
    <citation type="submission" date="2016-11" db="EMBL/GenBank/DDBJ databases">
        <authorList>
            <person name="Jaros S."/>
            <person name="Januszkiewicz K."/>
            <person name="Wedrychowicz H."/>
        </authorList>
    </citation>
    <scope>NUCLEOTIDE SEQUENCE [LARGE SCALE GENOMIC DNA]</scope>
    <source>
        <strain evidence="2 3">DSM 21864</strain>
    </source>
</reference>
<evidence type="ECO:0000256" key="1">
    <source>
        <dbReference type="SAM" id="Phobius"/>
    </source>
</evidence>
<proteinExistence type="predicted"/>
<feature type="transmembrane region" description="Helical" evidence="1">
    <location>
        <begin position="65"/>
        <end position="85"/>
    </location>
</feature>
<dbReference type="RefSeq" id="WP_073006036.1">
    <property type="nucleotide sequence ID" value="NZ_FQZO01000002.1"/>
</dbReference>
<gene>
    <name evidence="2" type="ORF">SAMN05444401_2003</name>
</gene>
<dbReference type="Proteomes" id="UP000184080">
    <property type="component" value="Unassembled WGS sequence"/>
</dbReference>
<sequence>MIGILFSIIAGAFMSLQGVFNTKLSEKIGSWETNFVVQLSGAVLTLIIMLIFGKGELREIKNANKLYLFGGVLGVAIIFTVMEGMKNLGPTYAVATILVAQLITAALIEAFGLFEASKVRFTLNEIIGVVIMIIGIIVFKWKTY</sequence>
<feature type="transmembrane region" description="Helical" evidence="1">
    <location>
        <begin position="121"/>
        <end position="141"/>
    </location>
</feature>
<keyword evidence="3" id="KW-1185">Reference proteome</keyword>
<dbReference type="Pfam" id="PF04657">
    <property type="entry name" value="DMT_YdcZ"/>
    <property type="match status" value="1"/>
</dbReference>